<dbReference type="AlphaFoldDB" id="A0AAD6BWS5"/>
<comment type="caution">
    <text evidence="4">The sequence shown here is derived from an EMBL/GenBank/DDBJ whole genome shotgun (WGS) entry which is preliminary data.</text>
</comment>
<accession>A0AAD6BWS5</accession>
<dbReference type="PROSITE" id="PS50181">
    <property type="entry name" value="FBOX"/>
    <property type="match status" value="1"/>
</dbReference>
<dbReference type="SUPFAM" id="SSF81383">
    <property type="entry name" value="F-box domain"/>
    <property type="match status" value="1"/>
</dbReference>
<dbReference type="FunFam" id="1.20.1280.50:FF:000052">
    <property type="entry name" value="F-box protein (Pof7), putative"/>
    <property type="match status" value="1"/>
</dbReference>
<evidence type="ECO:0000256" key="2">
    <source>
        <dbReference type="SAM" id="MobiDB-lite"/>
    </source>
</evidence>
<feature type="region of interest" description="Disordered" evidence="2">
    <location>
        <begin position="391"/>
        <end position="416"/>
    </location>
</feature>
<feature type="region of interest" description="Disordered" evidence="2">
    <location>
        <begin position="17"/>
        <end position="111"/>
    </location>
</feature>
<dbReference type="Proteomes" id="UP001213681">
    <property type="component" value="Unassembled WGS sequence"/>
</dbReference>
<protein>
    <recommendedName>
        <fullName evidence="3">F-box domain-containing protein</fullName>
    </recommendedName>
</protein>
<dbReference type="GO" id="GO:0005737">
    <property type="term" value="C:cytoplasm"/>
    <property type="evidence" value="ECO:0007669"/>
    <property type="project" value="TreeGrafter"/>
</dbReference>
<dbReference type="InterPro" id="IPR036047">
    <property type="entry name" value="F-box-like_dom_sf"/>
</dbReference>
<proteinExistence type="predicted"/>
<keyword evidence="1" id="KW-0833">Ubl conjugation pathway</keyword>
<evidence type="ECO:0000313" key="4">
    <source>
        <dbReference type="EMBL" id="KAJ5438035.1"/>
    </source>
</evidence>
<keyword evidence="5" id="KW-1185">Reference proteome</keyword>
<organism evidence="4 5">
    <name type="scientific">Penicillium daleae</name>
    <dbReference type="NCBI Taxonomy" id="63821"/>
    <lineage>
        <taxon>Eukaryota</taxon>
        <taxon>Fungi</taxon>
        <taxon>Dikarya</taxon>
        <taxon>Ascomycota</taxon>
        <taxon>Pezizomycotina</taxon>
        <taxon>Eurotiomycetes</taxon>
        <taxon>Eurotiomycetidae</taxon>
        <taxon>Eurotiales</taxon>
        <taxon>Aspergillaceae</taxon>
        <taxon>Penicillium</taxon>
    </lineage>
</organism>
<dbReference type="InterPro" id="IPR045464">
    <property type="entry name" value="Hrt3/FBXO9_C"/>
</dbReference>
<dbReference type="PANTHER" id="PTHR12874:SF9">
    <property type="entry name" value="F-BOX ONLY PROTEIN 48"/>
    <property type="match status" value="1"/>
</dbReference>
<name>A0AAD6BWS5_9EURO</name>
<gene>
    <name evidence="4" type="ORF">N7458_009033</name>
</gene>
<dbReference type="EMBL" id="JAPVEA010000008">
    <property type="protein sequence ID" value="KAJ5438035.1"/>
    <property type="molecule type" value="Genomic_DNA"/>
</dbReference>
<evidence type="ECO:0000256" key="1">
    <source>
        <dbReference type="ARBA" id="ARBA00022786"/>
    </source>
</evidence>
<dbReference type="Pfam" id="PF19270">
    <property type="entry name" value="FBO_C"/>
    <property type="match status" value="1"/>
</dbReference>
<dbReference type="Gene3D" id="1.20.1280.50">
    <property type="match status" value="1"/>
</dbReference>
<reference evidence="4" key="1">
    <citation type="submission" date="2022-12" db="EMBL/GenBank/DDBJ databases">
        <authorList>
            <person name="Petersen C."/>
        </authorList>
    </citation>
    <scope>NUCLEOTIDE SEQUENCE</scope>
    <source>
        <strain evidence="4">IBT 16125</strain>
    </source>
</reference>
<dbReference type="GO" id="GO:0031146">
    <property type="term" value="P:SCF-dependent proteasomal ubiquitin-dependent protein catabolic process"/>
    <property type="evidence" value="ECO:0007669"/>
    <property type="project" value="TreeGrafter"/>
</dbReference>
<dbReference type="RefSeq" id="XP_056761264.1">
    <property type="nucleotide sequence ID" value="XM_056912415.1"/>
</dbReference>
<evidence type="ECO:0000313" key="5">
    <source>
        <dbReference type="Proteomes" id="UP001213681"/>
    </source>
</evidence>
<feature type="domain" description="F-box" evidence="3">
    <location>
        <begin position="213"/>
        <end position="263"/>
    </location>
</feature>
<dbReference type="Pfam" id="PF12937">
    <property type="entry name" value="F-box-like"/>
    <property type="match status" value="1"/>
</dbReference>
<dbReference type="GO" id="GO:0019005">
    <property type="term" value="C:SCF ubiquitin ligase complex"/>
    <property type="evidence" value="ECO:0007669"/>
    <property type="project" value="TreeGrafter"/>
</dbReference>
<evidence type="ECO:0000259" key="3">
    <source>
        <dbReference type="PROSITE" id="PS50181"/>
    </source>
</evidence>
<reference evidence="4" key="2">
    <citation type="journal article" date="2023" name="IMA Fungus">
        <title>Comparative genomic study of the Penicillium genus elucidates a diverse pangenome and 15 lateral gene transfer events.</title>
        <authorList>
            <person name="Petersen C."/>
            <person name="Sorensen T."/>
            <person name="Nielsen M.R."/>
            <person name="Sondergaard T.E."/>
            <person name="Sorensen J.L."/>
            <person name="Fitzpatrick D.A."/>
            <person name="Frisvad J.C."/>
            <person name="Nielsen K.L."/>
        </authorList>
    </citation>
    <scope>NUCLEOTIDE SEQUENCE</scope>
    <source>
        <strain evidence="4">IBT 16125</strain>
    </source>
</reference>
<sequence length="541" mass="60779">MDDNAELESFRRQWREEVARRSKPTASGPVLDGAFPSAAPITSPALLTGTRPPPTRHAATDRKDLDEEGPAPASFDPEELAQQVGELSVTQEDDEEEDGFTRRAQQEPNSALEHFERAVEKEAAGNLGDSLQHYRKAYRLDAGVDKAYRNKHFAHVWKMPAQPAPAEPAAAVPVAAPASTEVEFIPTPELIQSFAHLPIPQADPIIEGTDPPPCPIANVPSEVIVEILRHVALRDPATFGRMALVCKRLAYHFAHEQHIWKRICQRPEFGFQGMHYSFVCDTLGRPVYTLEDQRYTPFPVGVPIPSSLSSWSQVFQSYPRIRFTGIYISTVNYSRPGATSSFQNVSWNSPIHIVTYYRYLRFYPDGSVVSLLTTTEPVDVVPYISKENMRTARAPSHRQHHRNASDQGQTLSGAAEPVPPVAMNALKYGLRGRWRLASPADVADKAEEQKTPPMANQSPESFDPRDVIVETEGVDPKYEYTMHLSLRSPSVSKAHLNPSRNTKLVWRGFWSYNNITDDWAEFGLRNDRAYVFRRVRGWGLE</sequence>
<dbReference type="GeneID" id="81602658"/>
<dbReference type="PANTHER" id="PTHR12874">
    <property type="entry name" value="F-BOX ONLY PROTEIN 48-RELATED"/>
    <property type="match status" value="1"/>
</dbReference>
<dbReference type="InterPro" id="IPR001810">
    <property type="entry name" value="F-box_dom"/>
</dbReference>
<feature type="region of interest" description="Disordered" evidence="2">
    <location>
        <begin position="440"/>
        <end position="462"/>
    </location>
</feature>